<comment type="caution">
    <text evidence="5">The sequence shown here is derived from an EMBL/GenBank/DDBJ whole genome shotgun (WGS) entry which is preliminary data.</text>
</comment>
<dbReference type="RefSeq" id="WP_138348764.1">
    <property type="nucleotide sequence ID" value="NZ_SROY01000003.1"/>
</dbReference>
<dbReference type="EMBL" id="SROY01000003">
    <property type="protein sequence ID" value="TLX21480.1"/>
    <property type="molecule type" value="Genomic_DNA"/>
</dbReference>
<dbReference type="PIRSF" id="PIRSF036594">
    <property type="entry name" value="MoaC_MogA"/>
    <property type="match status" value="1"/>
</dbReference>
<dbReference type="InterPro" id="IPR001453">
    <property type="entry name" value="MoaB/Mog_dom"/>
</dbReference>
<feature type="domain" description="MoaB/Mog" evidence="4">
    <location>
        <begin position="179"/>
        <end position="322"/>
    </location>
</feature>
<dbReference type="PANTHER" id="PTHR43764:SF1">
    <property type="entry name" value="MOLYBDOPTERIN MOLYBDOTRANSFERASE"/>
    <property type="match status" value="1"/>
</dbReference>
<evidence type="ECO:0000313" key="6">
    <source>
        <dbReference type="Proteomes" id="UP000308508"/>
    </source>
</evidence>
<dbReference type="InterPro" id="IPR051920">
    <property type="entry name" value="MPT_Adenylyltrnsfr/MoaC-Rel"/>
</dbReference>
<gene>
    <name evidence="5" type="ORF">E5S66_08055</name>
</gene>
<dbReference type="Gene3D" id="3.30.70.640">
    <property type="entry name" value="Molybdopterin cofactor biosynthesis C (MoaC) domain"/>
    <property type="match status" value="1"/>
</dbReference>
<reference evidence="5 6" key="1">
    <citation type="submission" date="2019-04" db="EMBL/GenBank/DDBJ databases">
        <authorList>
            <person name="Grouzdev D.S."/>
            <person name="Nazina T.N."/>
        </authorList>
    </citation>
    <scope>NUCLEOTIDE SEQUENCE [LARGE SCALE GENOMIC DNA]</scope>
    <source>
        <strain evidence="5 6">SHC 3-19</strain>
    </source>
</reference>
<dbReference type="SUPFAM" id="SSF53218">
    <property type="entry name" value="Molybdenum cofactor biosynthesis proteins"/>
    <property type="match status" value="1"/>
</dbReference>
<dbReference type="SUPFAM" id="SSF55040">
    <property type="entry name" value="Molybdenum cofactor biosynthesis protein C, MoaC"/>
    <property type="match status" value="1"/>
</dbReference>
<dbReference type="Proteomes" id="UP000308508">
    <property type="component" value="Unassembled WGS sequence"/>
</dbReference>
<dbReference type="NCBIfam" id="TIGR00177">
    <property type="entry name" value="molyb_syn"/>
    <property type="match status" value="1"/>
</dbReference>
<dbReference type="GO" id="GO:0006777">
    <property type="term" value="P:Mo-molybdopterin cofactor biosynthetic process"/>
    <property type="evidence" value="ECO:0007669"/>
    <property type="project" value="UniProtKB-KW"/>
</dbReference>
<dbReference type="PANTHER" id="PTHR43764">
    <property type="entry name" value="MOLYBDENUM COFACTOR BIOSYNTHESIS"/>
    <property type="match status" value="1"/>
</dbReference>
<accession>A0A5R9PFU8</accession>
<evidence type="ECO:0000256" key="2">
    <source>
        <dbReference type="ARBA" id="ARBA00023150"/>
    </source>
</evidence>
<comment type="function">
    <text evidence="3">Catalyzes the conversion of (8S)-3',8-cyclo-7,8-dihydroguanosine 5'-triphosphate to cyclic pyranopterin monophosphate (cPMP).</text>
</comment>
<dbReference type="NCBIfam" id="NF002947">
    <property type="entry name" value="PRK03604.1"/>
    <property type="match status" value="1"/>
</dbReference>
<dbReference type="SMART" id="SM00852">
    <property type="entry name" value="MoCF_biosynth"/>
    <property type="match status" value="1"/>
</dbReference>
<dbReference type="AlphaFoldDB" id="A0A5R9PFU8"/>
<dbReference type="Pfam" id="PF01967">
    <property type="entry name" value="MoaC"/>
    <property type="match status" value="1"/>
</dbReference>
<dbReference type="InterPro" id="IPR002820">
    <property type="entry name" value="Mopterin_CF_biosynth-C_dom"/>
</dbReference>
<comment type="pathway">
    <text evidence="1">Cofactor biosynthesis; molybdopterin biosynthesis.</text>
</comment>
<dbReference type="Pfam" id="PF00994">
    <property type="entry name" value="MoCF_biosynth"/>
    <property type="match status" value="1"/>
</dbReference>
<dbReference type="Gene3D" id="3.40.980.10">
    <property type="entry name" value="MoaB/Mog-like domain"/>
    <property type="match status" value="1"/>
</dbReference>
<dbReference type="InterPro" id="IPR036425">
    <property type="entry name" value="MoaB/Mog-like_dom_sf"/>
</dbReference>
<keyword evidence="2" id="KW-0501">Molybdenum cofactor biosynthesis</keyword>
<sequence length="332" mass="35777">MTTQRDAAFYMADIRNKRPTRRRAVAVGEFLPGPDAFATVIERRLPKGDALVMAEIAGLQGAKMASMLMPLCHPISLELVRVRCVPVAERHAIRVYCECALEARTGVEMEALAGVNAALLTLYDLTKPVEPALAISGIRLLFKEGGKKGLWVHPDGMSDDERAHYQPRALARLDGVPCAVITLSDRASSGEYEDRSGPVLVEGLRKLGADVGHIEVLPDGIDPLAERLRALAGKGVRLCLCSGGTGLGPRDVTPEALRLVADRPVEGLAEMLRSESAKHTPLAWLSRAEVVQLDGMLVFALPGSPRAAQQCMDMLQPLLAHALAMLDGRPHP</sequence>
<dbReference type="STRING" id="1123377.GCA_000423885_02279"/>
<evidence type="ECO:0000313" key="5">
    <source>
        <dbReference type="EMBL" id="TLX21480.1"/>
    </source>
</evidence>
<evidence type="ECO:0000256" key="1">
    <source>
        <dbReference type="ARBA" id="ARBA00005046"/>
    </source>
</evidence>
<evidence type="ECO:0000256" key="3">
    <source>
        <dbReference type="ARBA" id="ARBA00055087"/>
    </source>
</evidence>
<dbReference type="UniPathway" id="UPA00344"/>
<dbReference type="InterPro" id="IPR012247">
    <property type="entry name" value="MoaC_MogA"/>
</dbReference>
<dbReference type="CDD" id="cd00886">
    <property type="entry name" value="MogA_MoaB"/>
    <property type="match status" value="1"/>
</dbReference>
<proteinExistence type="predicted"/>
<organism evidence="5 6">
    <name type="scientific">Thermomonas fusca</name>
    <dbReference type="NCBI Taxonomy" id="215690"/>
    <lineage>
        <taxon>Bacteria</taxon>
        <taxon>Pseudomonadati</taxon>
        <taxon>Pseudomonadota</taxon>
        <taxon>Gammaproteobacteria</taxon>
        <taxon>Lysobacterales</taxon>
        <taxon>Lysobacteraceae</taxon>
        <taxon>Thermomonas</taxon>
    </lineage>
</organism>
<name>A0A5R9PFU8_9GAMM</name>
<evidence type="ECO:0000259" key="4">
    <source>
        <dbReference type="SMART" id="SM00852"/>
    </source>
</evidence>
<keyword evidence="6" id="KW-1185">Reference proteome</keyword>
<dbReference type="InterPro" id="IPR036522">
    <property type="entry name" value="MoaC_sf"/>
</dbReference>
<protein>
    <submittedName>
        <fullName evidence="5">Bifunctional molybdenum cofactor biosynthesis protein MoaC/MoaB</fullName>
    </submittedName>
</protein>